<feature type="transmembrane region" description="Helical" evidence="2">
    <location>
        <begin position="46"/>
        <end position="64"/>
    </location>
</feature>
<feature type="transmembrane region" description="Helical" evidence="2">
    <location>
        <begin position="305"/>
        <end position="327"/>
    </location>
</feature>
<dbReference type="Proteomes" id="UP001174205">
    <property type="component" value="Unassembled WGS sequence"/>
</dbReference>
<feature type="compositionally biased region" description="Polar residues" evidence="1">
    <location>
        <begin position="418"/>
        <end position="430"/>
    </location>
</feature>
<evidence type="ECO:0000313" key="4">
    <source>
        <dbReference type="EMBL" id="MDN4602345.1"/>
    </source>
</evidence>
<organism evidence="4 5">
    <name type="scientific">Paenibacillus vandeheii</name>
    <dbReference type="NCBI Taxonomy" id="3035917"/>
    <lineage>
        <taxon>Bacteria</taxon>
        <taxon>Bacillati</taxon>
        <taxon>Bacillota</taxon>
        <taxon>Bacilli</taxon>
        <taxon>Bacillales</taxon>
        <taxon>Paenibacillaceae</taxon>
        <taxon>Paenibacillus</taxon>
    </lineage>
</organism>
<dbReference type="Pfam" id="PF05569">
    <property type="entry name" value="Peptidase_M56"/>
    <property type="match status" value="1"/>
</dbReference>
<dbReference type="InterPro" id="IPR008756">
    <property type="entry name" value="Peptidase_M56"/>
</dbReference>
<dbReference type="InterPro" id="IPR052173">
    <property type="entry name" value="Beta-lactam_resp_regulator"/>
</dbReference>
<evidence type="ECO:0000256" key="2">
    <source>
        <dbReference type="SAM" id="Phobius"/>
    </source>
</evidence>
<gene>
    <name evidence="4" type="ORF">P5G61_14015</name>
</gene>
<dbReference type="EMBL" id="JAROCD010000006">
    <property type="protein sequence ID" value="MDN4602345.1"/>
    <property type="molecule type" value="Genomic_DNA"/>
</dbReference>
<evidence type="ECO:0000313" key="5">
    <source>
        <dbReference type="Proteomes" id="UP001174205"/>
    </source>
</evidence>
<keyword evidence="2" id="KW-0472">Membrane</keyword>
<dbReference type="CDD" id="cd07341">
    <property type="entry name" value="M56_BlaR1_MecR1_like"/>
    <property type="match status" value="1"/>
</dbReference>
<feature type="domain" description="Peptidase M56" evidence="3">
    <location>
        <begin position="10"/>
        <end position="295"/>
    </location>
</feature>
<feature type="transmembrane region" description="Helical" evidence="2">
    <location>
        <begin position="100"/>
        <end position="124"/>
    </location>
</feature>
<reference evidence="4" key="1">
    <citation type="submission" date="2023-03" db="EMBL/GenBank/DDBJ databases">
        <title>MT1 and MT2 Draft Genomes of Novel Species.</title>
        <authorList>
            <person name="Venkateswaran K."/>
        </authorList>
    </citation>
    <scope>NUCLEOTIDE SEQUENCE</scope>
    <source>
        <strain evidence="4">F6_3S_P_1C</strain>
    </source>
</reference>
<feature type="transmembrane region" description="Helical" evidence="2">
    <location>
        <begin position="6"/>
        <end position="25"/>
    </location>
</feature>
<dbReference type="PANTHER" id="PTHR34978">
    <property type="entry name" value="POSSIBLE SENSOR-TRANSDUCER PROTEIN BLAR"/>
    <property type="match status" value="1"/>
</dbReference>
<protein>
    <submittedName>
        <fullName evidence="4">M56 family metallopeptidase</fullName>
    </submittedName>
</protein>
<evidence type="ECO:0000256" key="1">
    <source>
        <dbReference type="SAM" id="MobiDB-lite"/>
    </source>
</evidence>
<accession>A0ABT8JB69</accession>
<name>A0ABT8JB69_9BACL</name>
<feature type="region of interest" description="Disordered" evidence="1">
    <location>
        <begin position="387"/>
        <end position="450"/>
    </location>
</feature>
<dbReference type="PANTHER" id="PTHR34978:SF3">
    <property type="entry name" value="SLR0241 PROTEIN"/>
    <property type="match status" value="1"/>
</dbReference>
<evidence type="ECO:0000259" key="3">
    <source>
        <dbReference type="Pfam" id="PF05569"/>
    </source>
</evidence>
<keyword evidence="5" id="KW-1185">Reference proteome</keyword>
<feature type="compositionally biased region" description="Basic and acidic residues" evidence="1">
    <location>
        <begin position="395"/>
        <end position="404"/>
    </location>
</feature>
<keyword evidence="2" id="KW-1133">Transmembrane helix</keyword>
<sequence length="450" mass="49632">MNTLLVLLSTLTVAGSVIVAFILLLRLVPFQVFPAKWRFGIGKMALGLYLLPVFLVFNWIFSLFTSSTTVNEVPLNIEHVLPGALNPAPAIQVQTISANVALAFICLWVIGAIAFIAWQTYCYCRFLKKLKLTRTTVPNNSEVAMLLPVIKGNLGLKSEVRLAYSAMIRSPFLIGLRKPTIYLPVKNSANVDIGMVFHHELIHLKRKDLWIKALILIARALHWFNPLVHMLSKDIHTWSELSCDEEVVKGMSYADRKRYGETILNVVAGSRSLPLQFCSSLSGDGKQLKRRLTMMLNVKNVNKKTFVIAISALFLVAAISTVSTAWASSNTPRVVASEEASQVTRPSQQAAVREEAPVVIRSSEQAVVREETPVVTRSAAPAAVREETSVVARPSAERTAREETPVVTRPSAQAVARTESSVVSRPSEQTTVREEPSVVRSPATEASNRH</sequence>
<dbReference type="RefSeq" id="WP_301247101.1">
    <property type="nucleotide sequence ID" value="NZ_JAROCD010000006.1"/>
</dbReference>
<keyword evidence="2" id="KW-0812">Transmembrane</keyword>
<comment type="caution">
    <text evidence="4">The sequence shown here is derived from an EMBL/GenBank/DDBJ whole genome shotgun (WGS) entry which is preliminary data.</text>
</comment>
<proteinExistence type="predicted"/>